<dbReference type="AlphaFoldDB" id="K5BGK9"/>
<keyword evidence="2" id="KW-1185">Reference proteome</keyword>
<comment type="caution">
    <text evidence="1">The sequence shown here is derived from an EMBL/GenBank/DDBJ whole genome shotgun (WGS) entry which is preliminary data.</text>
</comment>
<proteinExistence type="predicted"/>
<reference evidence="1 2" key="1">
    <citation type="journal article" date="2012" name="J. Bacteriol.">
        <title>Genome sequence of Mycobacterium hassiacum DSM 44199, a rare source of heat-stable mycobacterial proteins.</title>
        <authorList>
            <person name="Tiago I."/>
            <person name="Maranha A."/>
            <person name="Mendes V."/>
            <person name="Alarico S."/>
            <person name="Moynihan P.J."/>
            <person name="Clarke A.J."/>
            <person name="Macedo-Ribeiro S."/>
            <person name="Pereira P.J."/>
            <person name="Empadinhas N."/>
        </authorList>
    </citation>
    <scope>NUCLEOTIDE SEQUENCE [LARGE SCALE GENOMIC DNA]</scope>
    <source>
        <strain evidence="2">DSM 44199 / CIP 105218 / JCM 12690 / 3849</strain>
    </source>
</reference>
<name>K5BGK9_MYCHD</name>
<dbReference type="OrthoDB" id="1680380at2"/>
<sequence>MTESLRVRERGRVLTFTFDDLVRYHGFGALGGLAVAFKAMLRAFGALSPGEPVSRRAVRVWTPFRGPGARDGFEAVTRAVTDGRYHVDRSLVRTDRGPLLEDFMFRVGVEDRAVTVLLRDGFVTAEFIELARTEDRTDEQERRLDALKEQLAERVLAAPTPEVFDLD</sequence>
<evidence type="ECO:0000313" key="1">
    <source>
        <dbReference type="EMBL" id="EKF24111.1"/>
    </source>
</evidence>
<dbReference type="Proteomes" id="UP000006265">
    <property type="component" value="Unassembled WGS sequence"/>
</dbReference>
<dbReference type="RefSeq" id="WP_005626838.1">
    <property type="nucleotide sequence ID" value="NZ_AMRA01000046.1"/>
</dbReference>
<dbReference type="EMBL" id="AMRA01000046">
    <property type="protein sequence ID" value="EKF24111.1"/>
    <property type="molecule type" value="Genomic_DNA"/>
</dbReference>
<dbReference type="STRING" id="1122247.GCA_000379865_04776"/>
<dbReference type="eggNOG" id="ENOG5032YMU">
    <property type="taxonomic scope" value="Bacteria"/>
</dbReference>
<protein>
    <submittedName>
        <fullName evidence="1">Uncharacterized protein</fullName>
    </submittedName>
</protein>
<accession>K5BGK9</accession>
<gene>
    <name evidence="1" type="ORF">C731_1871</name>
</gene>
<organism evidence="1 2">
    <name type="scientific">Mycolicibacterium hassiacum (strain DSM 44199 / CIP 105218 / JCM 12690 / 3849)</name>
    <name type="common">Mycobacterium hassiacum</name>
    <dbReference type="NCBI Taxonomy" id="1122247"/>
    <lineage>
        <taxon>Bacteria</taxon>
        <taxon>Bacillati</taxon>
        <taxon>Actinomycetota</taxon>
        <taxon>Actinomycetes</taxon>
        <taxon>Mycobacteriales</taxon>
        <taxon>Mycobacteriaceae</taxon>
        <taxon>Mycolicibacterium</taxon>
    </lineage>
</organism>
<dbReference type="PATRIC" id="fig|1122247.3.peg.1801"/>
<evidence type="ECO:0000313" key="2">
    <source>
        <dbReference type="Proteomes" id="UP000006265"/>
    </source>
</evidence>